<name>A0A2J6R6R3_HYAVF</name>
<dbReference type="OrthoDB" id="5362512at2759"/>
<organism evidence="2 3">
    <name type="scientific">Hyaloscypha variabilis (strain UAMH 11265 / GT02V1 / F)</name>
    <name type="common">Meliniomyces variabilis</name>
    <dbReference type="NCBI Taxonomy" id="1149755"/>
    <lineage>
        <taxon>Eukaryota</taxon>
        <taxon>Fungi</taxon>
        <taxon>Dikarya</taxon>
        <taxon>Ascomycota</taxon>
        <taxon>Pezizomycotina</taxon>
        <taxon>Leotiomycetes</taxon>
        <taxon>Helotiales</taxon>
        <taxon>Hyaloscyphaceae</taxon>
        <taxon>Hyaloscypha</taxon>
        <taxon>Hyaloscypha variabilis</taxon>
    </lineage>
</organism>
<keyword evidence="3" id="KW-1185">Reference proteome</keyword>
<dbReference type="Proteomes" id="UP000235786">
    <property type="component" value="Unassembled WGS sequence"/>
</dbReference>
<reference evidence="2 3" key="1">
    <citation type="submission" date="2016-04" db="EMBL/GenBank/DDBJ databases">
        <title>A degradative enzymes factory behind the ericoid mycorrhizal symbiosis.</title>
        <authorList>
            <consortium name="DOE Joint Genome Institute"/>
            <person name="Martino E."/>
            <person name="Morin E."/>
            <person name="Grelet G."/>
            <person name="Kuo A."/>
            <person name="Kohler A."/>
            <person name="Daghino S."/>
            <person name="Barry K."/>
            <person name="Choi C."/>
            <person name="Cichocki N."/>
            <person name="Clum A."/>
            <person name="Copeland A."/>
            <person name="Hainaut M."/>
            <person name="Haridas S."/>
            <person name="Labutti K."/>
            <person name="Lindquist E."/>
            <person name="Lipzen A."/>
            <person name="Khouja H.-R."/>
            <person name="Murat C."/>
            <person name="Ohm R."/>
            <person name="Olson A."/>
            <person name="Spatafora J."/>
            <person name="Veneault-Fourrey C."/>
            <person name="Henrissat B."/>
            <person name="Grigoriev I."/>
            <person name="Martin F."/>
            <person name="Perotto S."/>
        </authorList>
    </citation>
    <scope>NUCLEOTIDE SEQUENCE [LARGE SCALE GENOMIC DNA]</scope>
    <source>
        <strain evidence="2 3">F</strain>
    </source>
</reference>
<protein>
    <submittedName>
        <fullName evidence="2">HET-domain-containing protein</fullName>
    </submittedName>
</protein>
<gene>
    <name evidence="2" type="ORF">L207DRAFT_437596</name>
</gene>
<feature type="domain" description="Heterokaryon incompatibility" evidence="1">
    <location>
        <begin position="34"/>
        <end position="182"/>
    </location>
</feature>
<dbReference type="Pfam" id="PF06985">
    <property type="entry name" value="HET"/>
    <property type="match status" value="1"/>
</dbReference>
<dbReference type="PANTHER" id="PTHR33112">
    <property type="entry name" value="DOMAIN PROTEIN, PUTATIVE-RELATED"/>
    <property type="match status" value="1"/>
</dbReference>
<dbReference type="PANTHER" id="PTHR33112:SF10">
    <property type="entry name" value="TOL"/>
    <property type="match status" value="1"/>
</dbReference>
<feature type="non-terminal residue" evidence="2">
    <location>
        <position position="302"/>
    </location>
</feature>
<evidence type="ECO:0000313" key="2">
    <source>
        <dbReference type="EMBL" id="PMD34208.1"/>
    </source>
</evidence>
<evidence type="ECO:0000259" key="1">
    <source>
        <dbReference type="Pfam" id="PF06985"/>
    </source>
</evidence>
<dbReference type="EMBL" id="KZ613954">
    <property type="protein sequence ID" value="PMD34208.1"/>
    <property type="molecule type" value="Genomic_DNA"/>
</dbReference>
<dbReference type="InterPro" id="IPR010730">
    <property type="entry name" value="HET"/>
</dbReference>
<proteinExistence type="predicted"/>
<dbReference type="AlphaFoldDB" id="A0A2J6R6R3"/>
<dbReference type="STRING" id="1149755.A0A2J6R6R3"/>
<sequence length="302" mass="34140">MLDVESSVSPDIRLANGTDLRQETEDGAAHSVDYIALSYCWGHGDFTRLTKANQQQFQEKIPLASLGQTIQDAVLATRRLGFRYLWVDALCILQDSLDDWKIESITMCDVYNNAVCTIAAVSSWNASETMFVKQNPLAMAPCLLSAGGRQWYAQSISNTVALSWQRDITMSRWNTRGWCYQEMALSKIIIFFGSSQIHASTEQAWDNLEVEKINAASYLSRVWWDHVVEYSPRMLTKASDKMVAIAGIAEYMWQCGLKSHYIAGLWEDTLPRDLLWYVSAGIRKKRPDGPRGPSWSWASVDG</sequence>
<evidence type="ECO:0000313" key="3">
    <source>
        <dbReference type="Proteomes" id="UP000235786"/>
    </source>
</evidence>
<accession>A0A2J6R6R3</accession>